<gene>
    <name evidence="2" type="ORF">DGAL_LOCUS9204</name>
</gene>
<reference evidence="2" key="1">
    <citation type="submission" date="2021-11" db="EMBL/GenBank/DDBJ databases">
        <authorList>
            <person name="Schell T."/>
        </authorList>
    </citation>
    <scope>NUCLEOTIDE SEQUENCE</scope>
    <source>
        <strain evidence="2">M5</strain>
    </source>
</reference>
<sequence>MKKSENHIQSDSSSDVTEESEEHIPGWDNSSSDEEYTPRSTPRLPMVTLEIPTHSLSKSTGLVAYSRGISVIDHYMIASSYFKGGGGDINEISLSTATVFRQRRENRPTGILVQVRGFIVFHQPHYFLFAREKLHIPFMELEERGSYGDEIAALFSAKTKCRCTHLLAP</sequence>
<dbReference type="AlphaFoldDB" id="A0A8J2RP02"/>
<protein>
    <submittedName>
        <fullName evidence="2">Uncharacterized protein</fullName>
    </submittedName>
</protein>
<comment type="caution">
    <text evidence="2">The sequence shown here is derived from an EMBL/GenBank/DDBJ whole genome shotgun (WGS) entry which is preliminary data.</text>
</comment>
<feature type="region of interest" description="Disordered" evidence="1">
    <location>
        <begin position="1"/>
        <end position="44"/>
    </location>
</feature>
<keyword evidence="3" id="KW-1185">Reference proteome</keyword>
<evidence type="ECO:0000256" key="1">
    <source>
        <dbReference type="SAM" id="MobiDB-lite"/>
    </source>
</evidence>
<proteinExistence type="predicted"/>
<organism evidence="2 3">
    <name type="scientific">Daphnia galeata</name>
    <dbReference type="NCBI Taxonomy" id="27404"/>
    <lineage>
        <taxon>Eukaryota</taxon>
        <taxon>Metazoa</taxon>
        <taxon>Ecdysozoa</taxon>
        <taxon>Arthropoda</taxon>
        <taxon>Crustacea</taxon>
        <taxon>Branchiopoda</taxon>
        <taxon>Diplostraca</taxon>
        <taxon>Cladocera</taxon>
        <taxon>Anomopoda</taxon>
        <taxon>Daphniidae</taxon>
        <taxon>Daphnia</taxon>
    </lineage>
</organism>
<dbReference type="EMBL" id="CAKKLH010000212">
    <property type="protein sequence ID" value="CAH0106055.1"/>
    <property type="molecule type" value="Genomic_DNA"/>
</dbReference>
<accession>A0A8J2RP02</accession>
<dbReference type="Proteomes" id="UP000789390">
    <property type="component" value="Unassembled WGS sequence"/>
</dbReference>
<evidence type="ECO:0000313" key="3">
    <source>
        <dbReference type="Proteomes" id="UP000789390"/>
    </source>
</evidence>
<name>A0A8J2RP02_9CRUS</name>
<evidence type="ECO:0000313" key="2">
    <source>
        <dbReference type="EMBL" id="CAH0106055.1"/>
    </source>
</evidence>